<evidence type="ECO:0000313" key="3">
    <source>
        <dbReference type="EMBL" id="MBO2445656.1"/>
    </source>
</evidence>
<proteinExistence type="predicted"/>
<feature type="domain" description="Lantibiotic dehydratase N-terminal" evidence="2">
    <location>
        <begin position="83"/>
        <end position="612"/>
    </location>
</feature>
<dbReference type="Proteomes" id="UP000669179">
    <property type="component" value="Unassembled WGS sequence"/>
</dbReference>
<dbReference type="InterPro" id="IPR006827">
    <property type="entry name" value="Lant_deHydtase_N"/>
</dbReference>
<keyword evidence="4" id="KW-1185">Reference proteome</keyword>
<name>A0A939T0N1_9ACTN</name>
<protein>
    <submittedName>
        <fullName evidence="3">Lantibiotic dehydratase</fullName>
    </submittedName>
</protein>
<evidence type="ECO:0000259" key="2">
    <source>
        <dbReference type="Pfam" id="PF04738"/>
    </source>
</evidence>
<organism evidence="3 4">
    <name type="scientific">Actinomadura barringtoniae</name>
    <dbReference type="NCBI Taxonomy" id="1427535"/>
    <lineage>
        <taxon>Bacteria</taxon>
        <taxon>Bacillati</taxon>
        <taxon>Actinomycetota</taxon>
        <taxon>Actinomycetes</taxon>
        <taxon>Streptosporangiales</taxon>
        <taxon>Thermomonosporaceae</taxon>
        <taxon>Actinomadura</taxon>
    </lineage>
</organism>
<dbReference type="Pfam" id="PF04738">
    <property type="entry name" value="Lant_dehydr_N"/>
    <property type="match status" value="1"/>
</dbReference>
<gene>
    <name evidence="3" type="ORF">J4573_00990</name>
</gene>
<evidence type="ECO:0000256" key="1">
    <source>
        <dbReference type="SAM" id="MobiDB-lite"/>
    </source>
</evidence>
<accession>A0A939T0N1</accession>
<feature type="region of interest" description="Disordered" evidence="1">
    <location>
        <begin position="105"/>
        <end position="126"/>
    </location>
</feature>
<reference evidence="3" key="1">
    <citation type="submission" date="2021-03" db="EMBL/GenBank/DDBJ databases">
        <authorList>
            <person name="Kanchanasin P."/>
            <person name="Saeng-In P."/>
            <person name="Phongsopitanun W."/>
            <person name="Yuki M."/>
            <person name="Kudo T."/>
            <person name="Ohkuma M."/>
            <person name="Tanasupawat S."/>
        </authorList>
    </citation>
    <scope>NUCLEOTIDE SEQUENCE</scope>
    <source>
        <strain evidence="3">GKU 128</strain>
    </source>
</reference>
<dbReference type="EMBL" id="JAGEOJ010000001">
    <property type="protein sequence ID" value="MBO2445656.1"/>
    <property type="molecule type" value="Genomic_DNA"/>
</dbReference>
<sequence length="774" mass="83941">MGDDAPSTPSHAVPLPGTRWSVWRDALLRSAGFPADGLTLFEAPECAAVADAFLADQASEAEFEKALDAALASAAHAAAQVAADPLFREAVTWQNPAAASHLARLTEPAPPDGVSASGKSPRLVRKKRRERENTLVRYWQRYCGKNDTVGFFGPVAWGTIDPDSAPAVIAQPGEGLVRARNVSYEFWAMEAYVAALLADPDVGPWLPAGIHPQLAVEGGHVLRPGEEPLPLNDVEAQVLSRCDGVRAAAEIAPDERSVEALDRLVEAGIVWRGVNMPYNSLAERVLRDVLTAIPEQQARERALAGLDRLDKARDAVAEAAGDADALAAALERLDAEFTAVTGAESHRRDGQMYAGRSLCYEDTVRDVDFTFGRPILEALSGPFGSVLLPTARWLSATLAEAYDDGFRDLYRELLEPGADGVPMPVFWEAAQRLLTGRGRPADTVTAEFARRWAELFELGDVAPGEHRVSFTSADLHERAAELFAAERPGWAAGRVHSPDLFVCAPGVEALAAGDFMLVLGEMHAAWPTLDCAVFSDRHPDPDRLRAAAAEDIGRQFRPLYPTWWPQYTARIAPMLGVTDHQLAFTAAPGADPDRVLPIVSLTVTERDGTLEVTGPGGLRRPLREVFALLFGWLGAEAFKLVGAGPHQPRITLDRVVVARETWRTTVGATGLVPGRGPAREYLDARRLRQSLGLPDRVFAKVGTEIKPVYVDFTGPRYVSAFATMLRSAHATSGDDVPVVFSELLPGPQDAWLADAKGRRYFSELRIQICDPERP</sequence>
<dbReference type="AlphaFoldDB" id="A0A939T0N1"/>
<comment type="caution">
    <text evidence="3">The sequence shown here is derived from an EMBL/GenBank/DDBJ whole genome shotgun (WGS) entry which is preliminary data.</text>
</comment>
<evidence type="ECO:0000313" key="4">
    <source>
        <dbReference type="Proteomes" id="UP000669179"/>
    </source>
</evidence>